<dbReference type="OrthoDB" id="2987940at2759"/>
<dbReference type="CDD" id="cd09917">
    <property type="entry name" value="F-box_SF"/>
    <property type="match status" value="1"/>
</dbReference>
<keyword evidence="3" id="KW-1185">Reference proteome</keyword>
<organism evidence="2 3">
    <name type="scientific">Piloderma croceum (strain F 1598)</name>
    <dbReference type="NCBI Taxonomy" id="765440"/>
    <lineage>
        <taxon>Eukaryota</taxon>
        <taxon>Fungi</taxon>
        <taxon>Dikarya</taxon>
        <taxon>Basidiomycota</taxon>
        <taxon>Agaricomycotina</taxon>
        <taxon>Agaricomycetes</taxon>
        <taxon>Agaricomycetidae</taxon>
        <taxon>Atheliales</taxon>
        <taxon>Atheliaceae</taxon>
        <taxon>Piloderma</taxon>
    </lineage>
</organism>
<dbReference type="InterPro" id="IPR001810">
    <property type="entry name" value="F-box_dom"/>
</dbReference>
<reference evidence="3" key="2">
    <citation type="submission" date="2015-01" db="EMBL/GenBank/DDBJ databases">
        <title>Evolutionary Origins and Diversification of the Mycorrhizal Mutualists.</title>
        <authorList>
            <consortium name="DOE Joint Genome Institute"/>
            <consortium name="Mycorrhizal Genomics Consortium"/>
            <person name="Kohler A."/>
            <person name="Kuo A."/>
            <person name="Nagy L.G."/>
            <person name="Floudas D."/>
            <person name="Copeland A."/>
            <person name="Barry K.W."/>
            <person name="Cichocki N."/>
            <person name="Veneault-Fourrey C."/>
            <person name="LaButti K."/>
            <person name="Lindquist E.A."/>
            <person name="Lipzen A."/>
            <person name="Lundell T."/>
            <person name="Morin E."/>
            <person name="Murat C."/>
            <person name="Riley R."/>
            <person name="Ohm R."/>
            <person name="Sun H."/>
            <person name="Tunlid A."/>
            <person name="Henrissat B."/>
            <person name="Grigoriev I.V."/>
            <person name="Hibbett D.S."/>
            <person name="Martin F."/>
        </authorList>
    </citation>
    <scope>NUCLEOTIDE SEQUENCE [LARGE SCALE GENOMIC DNA]</scope>
    <source>
        <strain evidence="3">F 1598</strain>
    </source>
</reference>
<feature type="domain" description="F-box" evidence="1">
    <location>
        <begin position="18"/>
        <end position="55"/>
    </location>
</feature>
<gene>
    <name evidence="2" type="ORF">PILCRDRAFT_826735</name>
</gene>
<reference evidence="2 3" key="1">
    <citation type="submission" date="2014-04" db="EMBL/GenBank/DDBJ databases">
        <authorList>
            <consortium name="DOE Joint Genome Institute"/>
            <person name="Kuo A."/>
            <person name="Tarkka M."/>
            <person name="Buscot F."/>
            <person name="Kohler A."/>
            <person name="Nagy L.G."/>
            <person name="Floudas D."/>
            <person name="Copeland A."/>
            <person name="Barry K.W."/>
            <person name="Cichocki N."/>
            <person name="Veneault-Fourrey C."/>
            <person name="LaButti K."/>
            <person name="Lindquist E.A."/>
            <person name="Lipzen A."/>
            <person name="Lundell T."/>
            <person name="Morin E."/>
            <person name="Murat C."/>
            <person name="Sun H."/>
            <person name="Tunlid A."/>
            <person name="Henrissat B."/>
            <person name="Grigoriev I.V."/>
            <person name="Hibbett D.S."/>
            <person name="Martin F."/>
            <person name="Nordberg H.P."/>
            <person name="Cantor M.N."/>
            <person name="Hua S.X."/>
        </authorList>
    </citation>
    <scope>NUCLEOTIDE SEQUENCE [LARGE SCALE GENOMIC DNA]</scope>
    <source>
        <strain evidence="2 3">F 1598</strain>
    </source>
</reference>
<dbReference type="InParanoid" id="A0A0C3F842"/>
<evidence type="ECO:0000313" key="2">
    <source>
        <dbReference type="EMBL" id="KIM76076.1"/>
    </source>
</evidence>
<dbReference type="AlphaFoldDB" id="A0A0C3F842"/>
<dbReference type="Pfam" id="PF00646">
    <property type="entry name" value="F-box"/>
    <property type="match status" value="1"/>
</dbReference>
<proteinExistence type="predicted"/>
<evidence type="ECO:0000259" key="1">
    <source>
        <dbReference type="Pfam" id="PF00646"/>
    </source>
</evidence>
<dbReference type="SUPFAM" id="SSF81383">
    <property type="entry name" value="F-box domain"/>
    <property type="match status" value="1"/>
</dbReference>
<dbReference type="InterPro" id="IPR036047">
    <property type="entry name" value="F-box-like_dom_sf"/>
</dbReference>
<sequence length="215" mass="24487">MPTVERRRFEDALPQGYFHRLPLDILLYIVTDCPVSTVVKLSTTCRSIHNFITNTEVLNAVLRSAMLSPKGSLRWLLPVGSINGEAETATSVAREWLASKHTLNSTSRPLSPHQPNGSVVLFRDYSFPFHAFVPACLSLNTTLASMSMSNRRRFWGIIQQFQVIWRNYRTTGWEWSEIFSMFGVEEEVSSDSDESDYDDILHDIDLDGEALGMYM</sequence>
<evidence type="ECO:0000313" key="3">
    <source>
        <dbReference type="Proteomes" id="UP000054166"/>
    </source>
</evidence>
<accession>A0A0C3F842</accession>
<dbReference type="HOGENOM" id="CLU_1283696_0_0_1"/>
<dbReference type="EMBL" id="KN833039">
    <property type="protein sequence ID" value="KIM76076.1"/>
    <property type="molecule type" value="Genomic_DNA"/>
</dbReference>
<protein>
    <recommendedName>
        <fullName evidence="1">F-box domain-containing protein</fullName>
    </recommendedName>
</protein>
<name>A0A0C3F842_PILCF</name>
<dbReference type="Proteomes" id="UP000054166">
    <property type="component" value="Unassembled WGS sequence"/>
</dbReference>